<protein>
    <submittedName>
        <fullName evidence="3">DUF1254 domain-containing protein</fullName>
    </submittedName>
</protein>
<proteinExistence type="predicted"/>
<dbReference type="PANTHER" id="PTHR36509">
    <property type="entry name" value="BLL3101 PROTEIN"/>
    <property type="match status" value="1"/>
</dbReference>
<feature type="transmembrane region" description="Helical" evidence="1">
    <location>
        <begin position="31"/>
        <end position="57"/>
    </location>
</feature>
<reference evidence="3 4" key="1">
    <citation type="submission" date="2022-03" db="EMBL/GenBank/DDBJ databases">
        <title>Sinomonas sp. isolated from a soil.</title>
        <authorList>
            <person name="Han J."/>
            <person name="Kim D.-U."/>
        </authorList>
    </citation>
    <scope>NUCLEOTIDE SEQUENCE [LARGE SCALE GENOMIC DNA]</scope>
    <source>
        <strain evidence="3 4">5-5</strain>
    </source>
</reference>
<dbReference type="PANTHER" id="PTHR36509:SF2">
    <property type="entry name" value="BLL3101 PROTEIN"/>
    <property type="match status" value="1"/>
</dbReference>
<accession>A0ABS9U629</accession>
<dbReference type="InterPro" id="IPR010679">
    <property type="entry name" value="DUF1254"/>
</dbReference>
<keyword evidence="4" id="KW-1185">Reference proteome</keyword>
<evidence type="ECO:0000313" key="3">
    <source>
        <dbReference type="EMBL" id="MCH6471852.1"/>
    </source>
</evidence>
<organism evidence="3 4">
    <name type="scientific">Sinomonas terrae</name>
    <dbReference type="NCBI Taxonomy" id="2908838"/>
    <lineage>
        <taxon>Bacteria</taxon>
        <taxon>Bacillati</taxon>
        <taxon>Actinomycetota</taxon>
        <taxon>Actinomycetes</taxon>
        <taxon>Micrococcales</taxon>
        <taxon>Micrococcaceae</taxon>
        <taxon>Sinomonas</taxon>
    </lineage>
</organism>
<sequence length="218" mass="23239">MNRLILKYAYPLTAVILVIFAWVVYQRASQGWSQIVPLGVAAVIVWVLGAPAFIYFWPRMTVSGYKRAILKNGIGGGPIPVNTLYAAPTTSSPSASVGSLLATGTSDLLYIAGWLDLSKGPQILHVPDTAGRYYSVQFTSPSDSANFAYVGKRTTGTKAGDFVLSGPRWKGRVPNGMAAIPSPSDSVLVIGRVFVASESDLPAAYALAKQIQFAPLNE</sequence>
<dbReference type="EMBL" id="JAKZBV010000001">
    <property type="protein sequence ID" value="MCH6471852.1"/>
    <property type="molecule type" value="Genomic_DNA"/>
</dbReference>
<dbReference type="InterPro" id="IPR037050">
    <property type="entry name" value="DUF1254_sf"/>
</dbReference>
<dbReference type="Pfam" id="PF06863">
    <property type="entry name" value="DUF1254"/>
    <property type="match status" value="1"/>
</dbReference>
<feature type="transmembrane region" description="Helical" evidence="1">
    <location>
        <begin position="7"/>
        <end position="25"/>
    </location>
</feature>
<keyword evidence="1" id="KW-0812">Transmembrane</keyword>
<name>A0ABS9U629_9MICC</name>
<dbReference type="Gene3D" id="2.60.40.1610">
    <property type="entry name" value="Domain of unknown function DUF1254"/>
    <property type="match status" value="1"/>
</dbReference>
<gene>
    <name evidence="3" type="ORF">L0M17_18080</name>
</gene>
<evidence type="ECO:0000256" key="1">
    <source>
        <dbReference type="SAM" id="Phobius"/>
    </source>
</evidence>
<keyword evidence="1" id="KW-1133">Transmembrane helix</keyword>
<dbReference type="RefSeq" id="WP_241055784.1">
    <property type="nucleotide sequence ID" value="NZ_JAKZBV010000001.1"/>
</dbReference>
<keyword evidence="1" id="KW-0472">Membrane</keyword>
<dbReference type="SUPFAM" id="SSF160935">
    <property type="entry name" value="VPA0735-like"/>
    <property type="match status" value="1"/>
</dbReference>
<feature type="domain" description="DUF1254" evidence="2">
    <location>
        <begin position="81"/>
        <end position="215"/>
    </location>
</feature>
<evidence type="ECO:0000259" key="2">
    <source>
        <dbReference type="Pfam" id="PF06863"/>
    </source>
</evidence>
<dbReference type="Proteomes" id="UP001202922">
    <property type="component" value="Unassembled WGS sequence"/>
</dbReference>
<comment type="caution">
    <text evidence="3">The sequence shown here is derived from an EMBL/GenBank/DDBJ whole genome shotgun (WGS) entry which is preliminary data.</text>
</comment>
<evidence type="ECO:0000313" key="4">
    <source>
        <dbReference type="Proteomes" id="UP001202922"/>
    </source>
</evidence>